<name>A0A316UZB9_9BASI</name>
<feature type="transmembrane region" description="Helical" evidence="17">
    <location>
        <begin position="165"/>
        <end position="184"/>
    </location>
</feature>
<feature type="domain" description="Poly(A) polymerase RNA-binding" evidence="18">
    <location>
        <begin position="327"/>
        <end position="514"/>
    </location>
</feature>
<feature type="binding site" evidence="14">
    <location>
        <position position="167"/>
    </location>
    <ligand>
        <name>ATP</name>
        <dbReference type="ChEBI" id="CHEBI:30616"/>
    </ligand>
</feature>
<keyword evidence="6 15" id="KW-0479">Metal-binding</keyword>
<evidence type="ECO:0000256" key="4">
    <source>
        <dbReference type="ARBA" id="ARBA00022664"/>
    </source>
</evidence>
<evidence type="ECO:0000256" key="10">
    <source>
        <dbReference type="ARBA" id="ARBA00022884"/>
    </source>
</evidence>
<feature type="binding site" evidence="15">
    <location>
        <position position="97"/>
    </location>
    <ligand>
        <name>Mg(2+)</name>
        <dbReference type="ChEBI" id="CHEBI:18420"/>
        <label>2</label>
        <note>catalytic</note>
    </ligand>
</feature>
<accession>A0A316UZB9</accession>
<dbReference type="FunFam" id="3.30.460.10:FF:000002">
    <property type="entry name" value="Poly(A) polymerase alpha, putative"/>
    <property type="match status" value="1"/>
</dbReference>
<feature type="region of interest" description="Disordered" evidence="16">
    <location>
        <begin position="506"/>
        <end position="593"/>
    </location>
</feature>
<feature type="binding site" evidence="14">
    <location>
        <position position="97"/>
    </location>
    <ligand>
        <name>ATP</name>
        <dbReference type="ChEBI" id="CHEBI:30616"/>
    </ligand>
</feature>
<feature type="binding site" evidence="14">
    <location>
        <position position="158"/>
    </location>
    <ligand>
        <name>ATP</name>
        <dbReference type="ChEBI" id="CHEBI:30616"/>
    </ligand>
</feature>
<evidence type="ECO:0000313" key="21">
    <source>
        <dbReference type="EMBL" id="PWN29651.1"/>
    </source>
</evidence>
<feature type="binding site" evidence="14">
    <location>
        <begin position="176"/>
        <end position="177"/>
    </location>
    <ligand>
        <name>ATP</name>
        <dbReference type="ChEBI" id="CHEBI:30616"/>
    </ligand>
</feature>
<comment type="function">
    <text evidence="13">Polymerase that creates the 3'-poly(A) tail of mRNA's.</text>
</comment>
<dbReference type="InterPro" id="IPR048840">
    <property type="entry name" value="PolA_pol_NTPase"/>
</dbReference>
<dbReference type="InterPro" id="IPR011068">
    <property type="entry name" value="NuclTrfase_I-like_C"/>
</dbReference>
<evidence type="ECO:0000259" key="19">
    <source>
        <dbReference type="Pfam" id="PF04928"/>
    </source>
</evidence>
<feature type="domain" description="Poly(A) polymerase nucleotidyltransferase" evidence="20">
    <location>
        <begin position="1"/>
        <end position="144"/>
    </location>
</feature>
<evidence type="ECO:0000259" key="20">
    <source>
        <dbReference type="Pfam" id="PF20750"/>
    </source>
</evidence>
<dbReference type="EMBL" id="KZ819663">
    <property type="protein sequence ID" value="PWN29651.1"/>
    <property type="molecule type" value="Genomic_DNA"/>
</dbReference>
<dbReference type="GO" id="GO:0031123">
    <property type="term" value="P:RNA 3'-end processing"/>
    <property type="evidence" value="ECO:0007669"/>
    <property type="project" value="InterPro"/>
</dbReference>
<comment type="cofactor">
    <cofactor evidence="15">
        <name>Mg(2+)</name>
        <dbReference type="ChEBI" id="CHEBI:18420"/>
    </cofactor>
    <text evidence="15">Binds 2 magnesium ions. Also active with manganese.</text>
</comment>
<dbReference type="InterPro" id="IPR007012">
    <property type="entry name" value="PolA_pol_cen_dom"/>
</dbReference>
<evidence type="ECO:0000256" key="13">
    <source>
        <dbReference type="PIRNR" id="PIRNR018425"/>
    </source>
</evidence>
<keyword evidence="22" id="KW-1185">Reference proteome</keyword>
<dbReference type="InterPro" id="IPR014492">
    <property type="entry name" value="PolyA_polymerase"/>
</dbReference>
<dbReference type="SUPFAM" id="SSF81631">
    <property type="entry name" value="PAP/OAS1 substrate-binding domain"/>
    <property type="match status" value="2"/>
</dbReference>
<evidence type="ECO:0000256" key="1">
    <source>
        <dbReference type="ARBA" id="ARBA00001936"/>
    </source>
</evidence>
<feature type="domain" description="Poly(A) polymerase central" evidence="19">
    <location>
        <begin position="285"/>
        <end position="325"/>
    </location>
</feature>
<dbReference type="PIRSF" id="PIRSF018425">
    <property type="entry name" value="PolyA_polymerase"/>
    <property type="match status" value="1"/>
</dbReference>
<feature type="binding site" evidence="15">
    <location>
        <position position="43"/>
    </location>
    <ligand>
        <name>Mg(2+)</name>
        <dbReference type="ChEBI" id="CHEBI:18420"/>
        <label>1</label>
        <note>catalytic</note>
    </ligand>
</feature>
<dbReference type="GO" id="GO:0046872">
    <property type="term" value="F:metal ion binding"/>
    <property type="evidence" value="ECO:0007669"/>
    <property type="project" value="UniProtKB-KW"/>
</dbReference>
<evidence type="ECO:0000256" key="2">
    <source>
        <dbReference type="ARBA" id="ARBA00004123"/>
    </source>
</evidence>
<evidence type="ECO:0000256" key="17">
    <source>
        <dbReference type="SAM" id="Phobius"/>
    </source>
</evidence>
<dbReference type="CDD" id="cd05402">
    <property type="entry name" value="NT_PAP_TUTase"/>
    <property type="match status" value="1"/>
</dbReference>
<evidence type="ECO:0000256" key="3">
    <source>
        <dbReference type="ARBA" id="ARBA00010912"/>
    </source>
</evidence>
<reference evidence="21 22" key="1">
    <citation type="journal article" date="2018" name="Mol. Biol. Evol.">
        <title>Broad Genomic Sampling Reveals a Smut Pathogenic Ancestry of the Fungal Clade Ustilaginomycotina.</title>
        <authorList>
            <person name="Kijpornyongpan T."/>
            <person name="Mondo S.J."/>
            <person name="Barry K."/>
            <person name="Sandor L."/>
            <person name="Lee J."/>
            <person name="Lipzen A."/>
            <person name="Pangilinan J."/>
            <person name="LaButti K."/>
            <person name="Hainaut M."/>
            <person name="Henrissat B."/>
            <person name="Grigoriev I.V."/>
            <person name="Spatafora J.W."/>
            <person name="Aime M.C."/>
        </authorList>
    </citation>
    <scope>NUCLEOTIDE SEQUENCE [LARGE SCALE GENOMIC DNA]</scope>
    <source>
        <strain evidence="21 22">MCA 5214</strain>
    </source>
</reference>
<dbReference type="STRING" id="1569628.A0A316UZB9"/>
<dbReference type="GO" id="GO:0003723">
    <property type="term" value="F:RNA binding"/>
    <property type="evidence" value="ECO:0007669"/>
    <property type="project" value="UniProtKB-UniRule"/>
</dbReference>
<comment type="catalytic activity">
    <reaction evidence="13">
        <text>RNA(n) + ATP = RNA(n)-3'-adenine ribonucleotide + diphosphate</text>
        <dbReference type="Rhea" id="RHEA:11332"/>
        <dbReference type="Rhea" id="RHEA-COMP:14527"/>
        <dbReference type="Rhea" id="RHEA-COMP:17347"/>
        <dbReference type="ChEBI" id="CHEBI:30616"/>
        <dbReference type="ChEBI" id="CHEBI:33019"/>
        <dbReference type="ChEBI" id="CHEBI:140395"/>
        <dbReference type="ChEBI" id="CHEBI:173115"/>
        <dbReference type="EC" id="2.7.7.19"/>
    </reaction>
</comment>
<gene>
    <name evidence="21" type="ORF">BDZ90DRAFT_116523</name>
</gene>
<organism evidence="21 22">
    <name type="scientific">Jaminaea rosea</name>
    <dbReference type="NCBI Taxonomy" id="1569628"/>
    <lineage>
        <taxon>Eukaryota</taxon>
        <taxon>Fungi</taxon>
        <taxon>Dikarya</taxon>
        <taxon>Basidiomycota</taxon>
        <taxon>Ustilaginomycotina</taxon>
        <taxon>Exobasidiomycetes</taxon>
        <taxon>Microstromatales</taxon>
        <taxon>Microstromatales incertae sedis</taxon>
        <taxon>Jaminaea</taxon>
    </lineage>
</organism>
<comment type="subcellular location">
    <subcellularLocation>
        <location evidence="2 13">Nucleus</location>
    </subcellularLocation>
</comment>
<keyword evidence="17" id="KW-0472">Membrane</keyword>
<evidence type="ECO:0000256" key="7">
    <source>
        <dbReference type="ARBA" id="ARBA00022741"/>
    </source>
</evidence>
<dbReference type="Gene3D" id="1.10.1410.10">
    <property type="match status" value="1"/>
</dbReference>
<keyword evidence="5 13" id="KW-0808">Transferase</keyword>
<evidence type="ECO:0000256" key="6">
    <source>
        <dbReference type="ARBA" id="ARBA00022723"/>
    </source>
</evidence>
<evidence type="ECO:0000256" key="14">
    <source>
        <dbReference type="PIRSR" id="PIRSR018425-1"/>
    </source>
</evidence>
<dbReference type="RefSeq" id="XP_025364263.1">
    <property type="nucleotide sequence ID" value="XM_025503255.1"/>
</dbReference>
<evidence type="ECO:0000256" key="5">
    <source>
        <dbReference type="ARBA" id="ARBA00022679"/>
    </source>
</evidence>
<dbReference type="Pfam" id="PF04926">
    <property type="entry name" value="PAP_RNA-bind"/>
    <property type="match status" value="1"/>
</dbReference>
<dbReference type="PANTHER" id="PTHR10682">
    <property type="entry name" value="POLY A POLYMERASE"/>
    <property type="match status" value="1"/>
</dbReference>
<dbReference type="InterPro" id="IPR043519">
    <property type="entry name" value="NT_sf"/>
</dbReference>
<evidence type="ECO:0000256" key="9">
    <source>
        <dbReference type="ARBA" id="ARBA00022842"/>
    </source>
</evidence>
<feature type="binding site" evidence="15">
    <location>
        <position position="45"/>
    </location>
    <ligand>
        <name>Mg(2+)</name>
        <dbReference type="ChEBI" id="CHEBI:18420"/>
        <label>1</label>
        <note>catalytic</note>
    </ligand>
</feature>
<dbReference type="Pfam" id="PF04928">
    <property type="entry name" value="PAP_central"/>
    <property type="match status" value="2"/>
</dbReference>
<dbReference type="InterPro" id="IPR007010">
    <property type="entry name" value="PolA_pol_RNA-bd_dom"/>
</dbReference>
<comment type="cofactor">
    <cofactor evidence="1">
        <name>Mn(2+)</name>
        <dbReference type="ChEBI" id="CHEBI:29035"/>
    </cofactor>
</comment>
<feature type="compositionally biased region" description="Low complexity" evidence="16">
    <location>
        <begin position="524"/>
        <end position="537"/>
    </location>
</feature>
<keyword evidence="17" id="KW-0812">Transmembrane</keyword>
<dbReference type="Gene3D" id="3.30.70.590">
    <property type="entry name" value="Poly(A) polymerase predicted RNA binding domain"/>
    <property type="match status" value="1"/>
</dbReference>
<evidence type="ECO:0000256" key="12">
    <source>
        <dbReference type="ARBA" id="ARBA00023242"/>
    </source>
</evidence>
<dbReference type="GO" id="GO:0005524">
    <property type="term" value="F:ATP binding"/>
    <property type="evidence" value="ECO:0007669"/>
    <property type="project" value="UniProtKB-UniRule"/>
</dbReference>
<keyword evidence="11" id="KW-0464">Manganese</keyword>
<dbReference type="EC" id="2.7.7.19" evidence="13"/>
<feature type="compositionally biased region" description="Gly residues" evidence="16">
    <location>
        <begin position="538"/>
        <end position="548"/>
    </location>
</feature>
<comment type="similarity">
    <text evidence="3 13">Belongs to the poly(A) polymerase family.</text>
</comment>
<evidence type="ECO:0000256" key="16">
    <source>
        <dbReference type="SAM" id="MobiDB-lite"/>
    </source>
</evidence>
<dbReference type="GeneID" id="37025078"/>
<evidence type="ECO:0000256" key="15">
    <source>
        <dbReference type="PIRSR" id="PIRSR018425-2"/>
    </source>
</evidence>
<dbReference type="GO" id="GO:0006397">
    <property type="term" value="P:mRNA processing"/>
    <property type="evidence" value="ECO:0007669"/>
    <property type="project" value="UniProtKB-KW"/>
</dbReference>
<dbReference type="FunFam" id="3.30.70.590:FF:000003">
    <property type="entry name" value="Poly(A) polymerase"/>
    <property type="match status" value="1"/>
</dbReference>
<feature type="binding site" evidence="14">
    <location>
        <begin position="30"/>
        <end position="32"/>
    </location>
    <ligand>
        <name>ATP</name>
        <dbReference type="ChEBI" id="CHEBI:30616"/>
    </ligand>
</feature>
<dbReference type="PANTHER" id="PTHR10682:SF10">
    <property type="entry name" value="POLYNUCLEOTIDE ADENYLYLTRANSFERASE"/>
    <property type="match status" value="1"/>
</dbReference>
<evidence type="ECO:0000256" key="8">
    <source>
        <dbReference type="ARBA" id="ARBA00022840"/>
    </source>
</evidence>
<keyword evidence="17" id="KW-1133">Transmembrane helix</keyword>
<feature type="binding site" evidence="15">
    <location>
        <position position="45"/>
    </location>
    <ligand>
        <name>Mg(2+)</name>
        <dbReference type="ChEBI" id="CHEBI:18420"/>
        <label>2</label>
        <note>catalytic</note>
    </ligand>
</feature>
<dbReference type="SUPFAM" id="SSF55003">
    <property type="entry name" value="PAP/Archaeal CCA-adding enzyme, C-terminal domain"/>
    <property type="match status" value="1"/>
</dbReference>
<keyword evidence="12 13" id="KW-0539">Nucleus</keyword>
<sequence>MVKDFVYRASIAHGMSDSIARQAGGKIFTFGSYRLGVHGPGSDIDTLCVVPKHITREDFFHIFLDMLRQREEATDVVPVSEAYVPVIQTNFMGISIDFLFARTALPRVDQSLDLSNDQMLKNLDERDVRSMGGSRVTDEILRLVPDVHVFRLALRCIKLWAQRRAIYSNVMGFLGGVAWAMLVARICQLYPNEAAGAIVSRFFVILYQWQWPQPVLLKPIEEGPLAVRVWNPKLYPQDRLHRMPIITPAYPSMCEQARSYVHVLIRRPRLRHPPPPPPPPPHVAGSTHNVTGSTQMIMSQEFKIAAEIVDKIIVGKTTWKELFKKHDFFHKYKYYLQIVASSGSADLQLKWEGTVESKVRQLVGKLENVPTLVCAHPFTKGFEQISKCHNDDEVRMVATGDIPEEVAARTKLEDLPKKDEAAKEQDAVVQAQDAQQEGHRTIYTTTFYIGLCVEPKQANATGPRKLDISYPTNDFTRLVKQWEQYDDSSMGIVVRHIKCSQLPSYVFDGDERPPPKQLKRPKKGAAGAATAGVAGAAEGTGAGAGVGDGSETTNAVVDVSTPPSKKRKSSPSSSSVGIGGGAGENGAAETHGV</sequence>
<dbReference type="FunFam" id="1.10.1410.10:FF:000001">
    <property type="entry name" value="Putative poly(A) polymerase gamma"/>
    <property type="match status" value="1"/>
</dbReference>
<feature type="domain" description="Poly(A) polymerase central" evidence="19">
    <location>
        <begin position="149"/>
        <end position="257"/>
    </location>
</feature>
<evidence type="ECO:0000259" key="18">
    <source>
        <dbReference type="Pfam" id="PF04926"/>
    </source>
</evidence>
<keyword evidence="9 15" id="KW-0460">Magnesium</keyword>
<dbReference type="GO" id="GO:1990817">
    <property type="term" value="F:poly(A) RNA polymerase activity"/>
    <property type="evidence" value="ECO:0007669"/>
    <property type="project" value="UniProtKB-UniRule"/>
</dbReference>
<dbReference type="SUPFAM" id="SSF81301">
    <property type="entry name" value="Nucleotidyltransferase"/>
    <property type="match status" value="1"/>
</dbReference>
<feature type="binding site" evidence="15">
    <location>
        <position position="43"/>
    </location>
    <ligand>
        <name>Mg(2+)</name>
        <dbReference type="ChEBI" id="CHEBI:18420"/>
        <label>2</label>
        <note>catalytic</note>
    </ligand>
</feature>
<evidence type="ECO:0000313" key="22">
    <source>
        <dbReference type="Proteomes" id="UP000245884"/>
    </source>
</evidence>
<dbReference type="Pfam" id="PF20750">
    <property type="entry name" value="PAP_NTPase"/>
    <property type="match status" value="1"/>
</dbReference>
<dbReference type="GO" id="GO:0005634">
    <property type="term" value="C:nucleus"/>
    <property type="evidence" value="ECO:0007669"/>
    <property type="project" value="UniProtKB-SubCell"/>
</dbReference>
<protein>
    <recommendedName>
        <fullName evidence="13">Poly(A) polymerase</fullName>
        <ecNumber evidence="13">2.7.7.19</ecNumber>
    </recommendedName>
</protein>
<feature type="binding site" evidence="14">
    <location>
        <begin position="43"/>
        <end position="45"/>
    </location>
    <ligand>
        <name>ATP</name>
        <dbReference type="ChEBI" id="CHEBI:30616"/>
    </ligand>
</feature>
<keyword evidence="4 13" id="KW-0507">mRNA processing</keyword>
<dbReference type="Proteomes" id="UP000245884">
    <property type="component" value="Unassembled WGS sequence"/>
</dbReference>
<evidence type="ECO:0000256" key="11">
    <source>
        <dbReference type="ARBA" id="ARBA00023211"/>
    </source>
</evidence>
<dbReference type="AlphaFoldDB" id="A0A316UZB9"/>
<keyword evidence="7 13" id="KW-0547">Nucleotide-binding</keyword>
<keyword evidence="10" id="KW-0694">RNA-binding</keyword>
<dbReference type="OrthoDB" id="412748at2759"/>
<dbReference type="Gene3D" id="3.30.460.10">
    <property type="entry name" value="Beta Polymerase, domain 2"/>
    <property type="match status" value="1"/>
</dbReference>
<keyword evidence="8 13" id="KW-0067">ATP-binding</keyword>
<proteinExistence type="inferred from homology"/>